<dbReference type="InterPro" id="IPR045851">
    <property type="entry name" value="AMP-bd_C_sf"/>
</dbReference>
<dbReference type="OrthoDB" id="9803968at2"/>
<dbReference type="NCBIfam" id="NF004837">
    <property type="entry name" value="PRK06187.1"/>
    <property type="match status" value="1"/>
</dbReference>
<evidence type="ECO:0000256" key="6">
    <source>
        <dbReference type="ARBA" id="ARBA00066616"/>
    </source>
</evidence>
<proteinExistence type="inferred from homology"/>
<protein>
    <recommendedName>
        <fullName evidence="7">3-methylmercaptopropionyl-CoA ligase</fullName>
        <ecNumber evidence="6">6.2.1.44</ecNumber>
    </recommendedName>
</protein>
<feature type="domain" description="AMP-binding enzyme C-terminal" evidence="9">
    <location>
        <begin position="451"/>
        <end position="526"/>
    </location>
</feature>
<dbReference type="CDD" id="cd12119">
    <property type="entry name" value="ttLC_FACS_AlkK_like"/>
    <property type="match status" value="1"/>
</dbReference>
<dbReference type="PANTHER" id="PTHR43859">
    <property type="entry name" value="ACYL-ACTIVATING ENZYME"/>
    <property type="match status" value="1"/>
</dbReference>
<dbReference type="FunFam" id="3.30.300.30:FF:000008">
    <property type="entry name" value="2,3-dihydroxybenzoate-AMP ligase"/>
    <property type="match status" value="1"/>
</dbReference>
<feature type="domain" description="AMP-dependent synthetase/ligase" evidence="8">
    <location>
        <begin position="19"/>
        <end position="402"/>
    </location>
</feature>
<dbReference type="NCBIfam" id="NF004674">
    <property type="entry name" value="PRK06018.1"/>
    <property type="match status" value="1"/>
</dbReference>
<keyword evidence="3" id="KW-0276">Fatty acid metabolism</keyword>
<evidence type="ECO:0000256" key="2">
    <source>
        <dbReference type="ARBA" id="ARBA00022598"/>
    </source>
</evidence>
<comment type="similarity">
    <text evidence="1">Belongs to the ATP-dependent AMP-binding enzyme family.</text>
</comment>
<dbReference type="InterPro" id="IPR020845">
    <property type="entry name" value="AMP-binding_CS"/>
</dbReference>
<dbReference type="Pfam" id="PF13193">
    <property type="entry name" value="AMP-binding_C"/>
    <property type="match status" value="1"/>
</dbReference>
<dbReference type="InterPro" id="IPR042099">
    <property type="entry name" value="ANL_N_sf"/>
</dbReference>
<evidence type="ECO:0000313" key="11">
    <source>
        <dbReference type="Proteomes" id="UP000319897"/>
    </source>
</evidence>
<gene>
    <name evidence="10" type="ORF">FJQ54_06580</name>
</gene>
<dbReference type="InterPro" id="IPR000873">
    <property type="entry name" value="AMP-dep_synth/lig_dom"/>
</dbReference>
<reference evidence="10 11" key="1">
    <citation type="submission" date="2019-06" db="EMBL/GenBank/DDBJ databases">
        <authorList>
            <person name="Lee I."/>
            <person name="Jang G.I."/>
            <person name="Hwang C.Y."/>
        </authorList>
    </citation>
    <scope>NUCLEOTIDE SEQUENCE [LARGE SCALE GENOMIC DNA]</scope>
    <source>
        <strain evidence="10 11">PAMC 28131</strain>
    </source>
</reference>
<dbReference type="InterPro" id="IPR025110">
    <property type="entry name" value="AMP-bd_C"/>
</dbReference>
<accession>A0A501XNE6</accession>
<evidence type="ECO:0000256" key="5">
    <source>
        <dbReference type="ARBA" id="ARBA00051915"/>
    </source>
</evidence>
<dbReference type="Proteomes" id="UP000319897">
    <property type="component" value="Unassembled WGS sequence"/>
</dbReference>
<dbReference type="PANTHER" id="PTHR43859:SF4">
    <property type="entry name" value="BUTANOATE--COA LIGASE AAE1-RELATED"/>
    <property type="match status" value="1"/>
</dbReference>
<dbReference type="AlphaFoldDB" id="A0A501XNE6"/>
<dbReference type="EMBL" id="VFSU01000019">
    <property type="protein sequence ID" value="TPE62192.1"/>
    <property type="molecule type" value="Genomic_DNA"/>
</dbReference>
<evidence type="ECO:0000313" key="10">
    <source>
        <dbReference type="EMBL" id="TPE62192.1"/>
    </source>
</evidence>
<dbReference type="SUPFAM" id="SSF56801">
    <property type="entry name" value="Acetyl-CoA synthetase-like"/>
    <property type="match status" value="1"/>
</dbReference>
<evidence type="ECO:0000256" key="1">
    <source>
        <dbReference type="ARBA" id="ARBA00006432"/>
    </source>
</evidence>
<dbReference type="GO" id="GO:0016874">
    <property type="term" value="F:ligase activity"/>
    <property type="evidence" value="ECO:0007669"/>
    <property type="project" value="UniProtKB-KW"/>
</dbReference>
<evidence type="ECO:0000256" key="7">
    <source>
        <dbReference type="ARBA" id="ARBA00067668"/>
    </source>
</evidence>
<dbReference type="PROSITE" id="PS00455">
    <property type="entry name" value="AMP_BINDING"/>
    <property type="match status" value="1"/>
</dbReference>
<keyword evidence="2 10" id="KW-0436">Ligase</keyword>
<evidence type="ECO:0000256" key="3">
    <source>
        <dbReference type="ARBA" id="ARBA00022832"/>
    </source>
</evidence>
<dbReference type="Pfam" id="PF00501">
    <property type="entry name" value="AMP-binding"/>
    <property type="match status" value="1"/>
</dbReference>
<name>A0A501XNE6_9SPHN</name>
<evidence type="ECO:0000256" key="4">
    <source>
        <dbReference type="ARBA" id="ARBA00023098"/>
    </source>
</evidence>
<dbReference type="EC" id="6.2.1.44" evidence="6"/>
<dbReference type="RefSeq" id="WP_140927617.1">
    <property type="nucleotide sequence ID" value="NZ_VFSU01000019.1"/>
</dbReference>
<keyword evidence="11" id="KW-1185">Reference proteome</keyword>
<comment type="caution">
    <text evidence="10">The sequence shown here is derived from an EMBL/GenBank/DDBJ whole genome shotgun (WGS) entry which is preliminary data.</text>
</comment>
<dbReference type="Gene3D" id="3.30.300.30">
    <property type="match status" value="1"/>
</dbReference>
<organism evidence="10 11">
    <name type="scientific">Sandaracinobacter neustonicus</name>
    <dbReference type="NCBI Taxonomy" id="1715348"/>
    <lineage>
        <taxon>Bacteria</taxon>
        <taxon>Pseudomonadati</taxon>
        <taxon>Pseudomonadota</taxon>
        <taxon>Alphaproteobacteria</taxon>
        <taxon>Sphingomonadales</taxon>
        <taxon>Sphingosinicellaceae</taxon>
        <taxon>Sandaracinobacter</taxon>
    </lineage>
</organism>
<dbReference type="Gene3D" id="3.40.50.12780">
    <property type="entry name" value="N-terminal domain of ligase-like"/>
    <property type="match status" value="1"/>
</dbReference>
<sequence length="543" mass="59394">MMTMGTMQGWPLLVWKLIDHAALNHGDREIVSLTCEGHEVRTTWHQVQGRARQVAEALRGLGVNAGDRVATLAWNTHRHVESWYGISGMGGVAHTINPRLFEDQIAYIANHAEDRVLFFDLTFVKLVEKLAPRLTTVEHYVLLTDREHMPADSSLNFICYEEFIAGQNADAPWTELPETAPSGLCYTSGTTGNPKGVQYSHRANVLHAYGACMGDVLDIRSETVILPVVPMYHANAWGVPYAAAAVGAKLVMCGPHFDAPTIANMIRKEGVTLTLAVPTVWLGMLQHLESTATNLNPLKRVVIGGSAAPRAMIEAFEEKYGVDVCHAWGMTEMTPLGTIGSLSADAKKLPRPQQIDLKCKQGRAIFGVDMKLVDDEGRELPRDGVAFGRLMVRGPWIVGSYFKGDGGNILDKDGWFDTGDVATIDHNGYMQITDRSKDVIKSGGEWISSIEIENLAIGCPGVAEAAVIGVPHPKWDERPLLIVIPKDGAQLTGAEVLGYLEGKIAKWWMPDAVEFVDSIPHTATGKIQKTALREQFAGYRLAA</sequence>
<comment type="catalytic activity">
    <reaction evidence="5">
        <text>3-(methylsulfanyl)propanoate + ATP + CoA = 3-(methylsulfanyl)propanoyl-CoA + AMP + diphosphate</text>
        <dbReference type="Rhea" id="RHEA:43052"/>
        <dbReference type="ChEBI" id="CHEBI:30616"/>
        <dbReference type="ChEBI" id="CHEBI:33019"/>
        <dbReference type="ChEBI" id="CHEBI:49016"/>
        <dbReference type="ChEBI" id="CHEBI:57287"/>
        <dbReference type="ChEBI" id="CHEBI:82815"/>
        <dbReference type="ChEBI" id="CHEBI:456215"/>
        <dbReference type="EC" id="6.2.1.44"/>
    </reaction>
    <physiologicalReaction direction="left-to-right" evidence="5">
        <dbReference type="Rhea" id="RHEA:43053"/>
    </physiologicalReaction>
</comment>
<keyword evidence="4" id="KW-0443">Lipid metabolism</keyword>
<dbReference type="GO" id="GO:0006631">
    <property type="term" value="P:fatty acid metabolic process"/>
    <property type="evidence" value="ECO:0007669"/>
    <property type="project" value="UniProtKB-KW"/>
</dbReference>
<evidence type="ECO:0000259" key="8">
    <source>
        <dbReference type="Pfam" id="PF00501"/>
    </source>
</evidence>
<evidence type="ECO:0000259" key="9">
    <source>
        <dbReference type="Pfam" id="PF13193"/>
    </source>
</evidence>